<dbReference type="InterPro" id="IPR029063">
    <property type="entry name" value="SAM-dependent_MTases_sf"/>
</dbReference>
<dbReference type="AlphaFoldDB" id="A0A9W8IHK6"/>
<reference evidence="4" key="1">
    <citation type="submission" date="2022-07" db="EMBL/GenBank/DDBJ databases">
        <title>Phylogenomic reconstructions and comparative analyses of Kickxellomycotina fungi.</title>
        <authorList>
            <person name="Reynolds N.K."/>
            <person name="Stajich J.E."/>
            <person name="Barry K."/>
            <person name="Grigoriev I.V."/>
            <person name="Crous P."/>
            <person name="Smith M.E."/>
        </authorList>
    </citation>
    <scope>NUCLEOTIDE SEQUENCE</scope>
    <source>
        <strain evidence="4">NRRL 1566</strain>
    </source>
</reference>
<dbReference type="GO" id="GO:0008757">
    <property type="term" value="F:S-adenosylmethionine-dependent methyltransferase activity"/>
    <property type="evidence" value="ECO:0007669"/>
    <property type="project" value="InterPro"/>
</dbReference>
<feature type="domain" description="Methyltransferase type 11" evidence="3">
    <location>
        <begin position="57"/>
        <end position="149"/>
    </location>
</feature>
<keyword evidence="2 4" id="KW-0808">Transferase</keyword>
<proteinExistence type="predicted"/>
<organism evidence="4 5">
    <name type="scientific">Coemansia brasiliensis</name>
    <dbReference type="NCBI Taxonomy" id="2650707"/>
    <lineage>
        <taxon>Eukaryota</taxon>
        <taxon>Fungi</taxon>
        <taxon>Fungi incertae sedis</taxon>
        <taxon>Zoopagomycota</taxon>
        <taxon>Kickxellomycotina</taxon>
        <taxon>Kickxellomycetes</taxon>
        <taxon>Kickxellales</taxon>
        <taxon>Kickxellaceae</taxon>
        <taxon>Coemansia</taxon>
    </lineage>
</organism>
<protein>
    <submittedName>
        <fullName evidence="4">tRNA methyltransferase, has a role in tRNA modification</fullName>
        <ecNumber evidence="4">2.1.1.229</ecNumber>
    </submittedName>
</protein>
<comment type="caution">
    <text evidence="4">The sequence shown here is derived from an EMBL/GenBank/DDBJ whole genome shotgun (WGS) entry which is preliminary data.</text>
</comment>
<evidence type="ECO:0000313" key="4">
    <source>
        <dbReference type="EMBL" id="KAJ2850886.1"/>
    </source>
</evidence>
<dbReference type="GO" id="GO:0005737">
    <property type="term" value="C:cytoplasm"/>
    <property type="evidence" value="ECO:0007669"/>
    <property type="project" value="TreeGrafter"/>
</dbReference>
<dbReference type="CDD" id="cd02440">
    <property type="entry name" value="AdoMet_MTases"/>
    <property type="match status" value="1"/>
</dbReference>
<name>A0A9W8IHK6_9FUNG</name>
<evidence type="ECO:0000313" key="5">
    <source>
        <dbReference type="Proteomes" id="UP001139887"/>
    </source>
</evidence>
<evidence type="ECO:0000256" key="1">
    <source>
        <dbReference type="ARBA" id="ARBA00022603"/>
    </source>
</evidence>
<dbReference type="GO" id="GO:0005634">
    <property type="term" value="C:nucleus"/>
    <property type="evidence" value="ECO:0007669"/>
    <property type="project" value="TreeGrafter"/>
</dbReference>
<accession>A0A9W8IHK6</accession>
<dbReference type="GO" id="GO:0000049">
    <property type="term" value="F:tRNA binding"/>
    <property type="evidence" value="ECO:0007669"/>
    <property type="project" value="TreeGrafter"/>
</dbReference>
<sequence>MKDPIPDQLTLKESEKETQYVHEVYDQIASHFSDTRFKPWPVIEKYLLDQPPGSIGVDVGCGNGKYLRVRTSDIFMMGTDRSSSLIDICCTERKLECLISDALDLPYRDQCFDFAISIAVIHHFSSPHRRLQAIKELLRVVREGGTVLIFAWALEQKGRRKFDQNTQDFLVPWVVPGSRNSDEQNDKVFHRYYHLFRKGELDELVQQAGDCSIVQSGYDKDNWYVVAQKST</sequence>
<evidence type="ECO:0000256" key="2">
    <source>
        <dbReference type="ARBA" id="ARBA00022679"/>
    </source>
</evidence>
<keyword evidence="1 4" id="KW-0489">Methyltransferase</keyword>
<dbReference type="SUPFAM" id="SSF53335">
    <property type="entry name" value="S-adenosyl-L-methionine-dependent methyltransferases"/>
    <property type="match status" value="1"/>
</dbReference>
<gene>
    <name evidence="4" type="primary">TRM9</name>
    <name evidence="4" type="ORF">IWW36_001512</name>
</gene>
<dbReference type="EMBL" id="JANBUW010000021">
    <property type="protein sequence ID" value="KAJ2850886.1"/>
    <property type="molecule type" value="Genomic_DNA"/>
</dbReference>
<dbReference type="GO" id="GO:0106335">
    <property type="term" value="F:tRNA (5-carboxymethyluridine(34)-5-O)-methyltransferase activity"/>
    <property type="evidence" value="ECO:0007669"/>
    <property type="project" value="UniProtKB-EC"/>
</dbReference>
<dbReference type="OrthoDB" id="271595at2759"/>
<dbReference type="InterPro" id="IPR051422">
    <property type="entry name" value="AlkB_tRNA_MeTrf/Diox"/>
</dbReference>
<dbReference type="Proteomes" id="UP001139887">
    <property type="component" value="Unassembled WGS sequence"/>
</dbReference>
<dbReference type="Pfam" id="PF08241">
    <property type="entry name" value="Methyltransf_11"/>
    <property type="match status" value="1"/>
</dbReference>
<dbReference type="GO" id="GO:0030488">
    <property type="term" value="P:tRNA methylation"/>
    <property type="evidence" value="ECO:0007669"/>
    <property type="project" value="TreeGrafter"/>
</dbReference>
<dbReference type="Gene3D" id="3.40.50.150">
    <property type="entry name" value="Vaccinia Virus protein VP39"/>
    <property type="match status" value="1"/>
</dbReference>
<dbReference type="EC" id="2.1.1.229" evidence="4"/>
<dbReference type="InterPro" id="IPR013216">
    <property type="entry name" value="Methyltransf_11"/>
</dbReference>
<evidence type="ECO:0000259" key="3">
    <source>
        <dbReference type="Pfam" id="PF08241"/>
    </source>
</evidence>
<dbReference type="PANTHER" id="PTHR13069:SF21">
    <property type="entry name" value="ALKYLATED DNA REPAIR PROTEIN ALKB HOMOLOG 8"/>
    <property type="match status" value="1"/>
</dbReference>
<dbReference type="PANTHER" id="PTHR13069">
    <property type="entry name" value="ALKYLATED DNA REPAIR PROTEIN ALKB HOMOLOG 8"/>
    <property type="match status" value="1"/>
</dbReference>
<dbReference type="GO" id="GO:0002098">
    <property type="term" value="P:tRNA wobble uridine modification"/>
    <property type="evidence" value="ECO:0007669"/>
    <property type="project" value="TreeGrafter"/>
</dbReference>
<keyword evidence="5" id="KW-1185">Reference proteome</keyword>